<sequence>MNLGHKHCKPCEKETLPLTAVENKKLAEEVDNWMIEENKKLEKVLVFKDFKEALNFVDKVGKIAETENHHPDISIFDYKKVRIVLYTHAIDGLSENDFILASKIDELNRKD</sequence>
<dbReference type="GO" id="GO:0006729">
    <property type="term" value="P:tetrahydrobiopterin biosynthetic process"/>
    <property type="evidence" value="ECO:0007669"/>
    <property type="project" value="InterPro"/>
</dbReference>
<evidence type="ECO:0000256" key="4">
    <source>
        <dbReference type="ARBA" id="ARBA00023239"/>
    </source>
</evidence>
<dbReference type="PANTHER" id="PTHR12599:SF0">
    <property type="entry name" value="PTERIN-4-ALPHA-CARBINOLAMINE DEHYDRATASE"/>
    <property type="match status" value="1"/>
</dbReference>
<dbReference type="Proteomes" id="UP000177096">
    <property type="component" value="Unassembled WGS sequence"/>
</dbReference>
<dbReference type="Pfam" id="PF01329">
    <property type="entry name" value="Pterin_4a"/>
    <property type="match status" value="1"/>
</dbReference>
<keyword evidence="4" id="KW-0456">Lyase</keyword>
<dbReference type="GO" id="GO:0008124">
    <property type="term" value="F:4-alpha-hydroxytetrahydrobiopterin dehydratase activity"/>
    <property type="evidence" value="ECO:0007669"/>
    <property type="project" value="UniProtKB-EC"/>
</dbReference>
<name>A0A1G2UGQ8_9BACT</name>
<evidence type="ECO:0000256" key="3">
    <source>
        <dbReference type="ARBA" id="ARBA00013252"/>
    </source>
</evidence>
<dbReference type="CDD" id="cd00913">
    <property type="entry name" value="PCD_DCoH_subfamily_a"/>
    <property type="match status" value="1"/>
</dbReference>
<evidence type="ECO:0000256" key="1">
    <source>
        <dbReference type="ARBA" id="ARBA00001554"/>
    </source>
</evidence>
<dbReference type="InterPro" id="IPR001533">
    <property type="entry name" value="Pterin_deHydtase"/>
</dbReference>
<dbReference type="Gene3D" id="3.30.1360.20">
    <property type="entry name" value="Transcriptional coactivator/pterin dehydratase"/>
    <property type="match status" value="1"/>
</dbReference>
<dbReference type="PANTHER" id="PTHR12599">
    <property type="entry name" value="PTERIN-4-ALPHA-CARBINOLAMINE DEHYDRATASE"/>
    <property type="match status" value="1"/>
</dbReference>
<dbReference type="InterPro" id="IPR036428">
    <property type="entry name" value="PCD_sf"/>
</dbReference>
<reference evidence="5 6" key="1">
    <citation type="journal article" date="2016" name="Nat. Commun.">
        <title>Thousands of microbial genomes shed light on interconnected biogeochemical processes in an aquifer system.</title>
        <authorList>
            <person name="Anantharaman K."/>
            <person name="Brown C.T."/>
            <person name="Hug L.A."/>
            <person name="Sharon I."/>
            <person name="Castelle C.J."/>
            <person name="Probst A.J."/>
            <person name="Thomas B.C."/>
            <person name="Singh A."/>
            <person name="Wilkins M.J."/>
            <person name="Karaoz U."/>
            <person name="Brodie E.L."/>
            <person name="Williams K.H."/>
            <person name="Hubbard S.S."/>
            <person name="Banfield J.F."/>
        </authorList>
    </citation>
    <scope>NUCLEOTIDE SEQUENCE [LARGE SCALE GENOMIC DNA]</scope>
</reference>
<dbReference type="EC" id="4.2.1.96" evidence="3"/>
<organism evidence="5 6">
    <name type="scientific">Candidatus Zambryskibacteria bacterium RIFCSPLOWO2_02_FULL_39_14</name>
    <dbReference type="NCBI Taxonomy" id="1802769"/>
    <lineage>
        <taxon>Bacteria</taxon>
        <taxon>Candidatus Zambryskiibacteriota</taxon>
    </lineage>
</organism>
<evidence type="ECO:0000256" key="2">
    <source>
        <dbReference type="ARBA" id="ARBA00006472"/>
    </source>
</evidence>
<protein>
    <recommendedName>
        <fullName evidence="3">4a-hydroxytetrahydrobiopterin dehydratase</fullName>
        <ecNumber evidence="3">4.2.1.96</ecNumber>
    </recommendedName>
</protein>
<gene>
    <name evidence="5" type="ORF">A3I86_00380</name>
</gene>
<comment type="catalytic activity">
    <reaction evidence="1">
        <text>(4aS,6R)-4a-hydroxy-L-erythro-5,6,7,8-tetrahydrobiopterin = (6R)-L-erythro-6,7-dihydrobiopterin + H2O</text>
        <dbReference type="Rhea" id="RHEA:11920"/>
        <dbReference type="ChEBI" id="CHEBI:15377"/>
        <dbReference type="ChEBI" id="CHEBI:15642"/>
        <dbReference type="ChEBI" id="CHEBI:43120"/>
        <dbReference type="EC" id="4.2.1.96"/>
    </reaction>
</comment>
<dbReference type="SUPFAM" id="SSF55248">
    <property type="entry name" value="PCD-like"/>
    <property type="match status" value="1"/>
</dbReference>
<dbReference type="AlphaFoldDB" id="A0A1G2UGQ8"/>
<comment type="similarity">
    <text evidence="2">Belongs to the pterin-4-alpha-carbinolamine dehydratase family.</text>
</comment>
<evidence type="ECO:0000313" key="5">
    <source>
        <dbReference type="EMBL" id="OHB08633.1"/>
    </source>
</evidence>
<comment type="caution">
    <text evidence="5">The sequence shown here is derived from an EMBL/GenBank/DDBJ whole genome shotgun (WGS) entry which is preliminary data.</text>
</comment>
<evidence type="ECO:0000313" key="6">
    <source>
        <dbReference type="Proteomes" id="UP000177096"/>
    </source>
</evidence>
<dbReference type="EMBL" id="MHWM01000022">
    <property type="protein sequence ID" value="OHB08633.1"/>
    <property type="molecule type" value="Genomic_DNA"/>
</dbReference>
<accession>A0A1G2UGQ8</accession>
<proteinExistence type="inferred from homology"/>